<comment type="caution">
    <text evidence="6">The sequence shown here is derived from an EMBL/GenBank/DDBJ whole genome shotgun (WGS) entry which is preliminary data.</text>
</comment>
<evidence type="ECO:0000256" key="1">
    <source>
        <dbReference type="ARBA" id="ARBA00022485"/>
    </source>
</evidence>
<proteinExistence type="predicted"/>
<keyword evidence="2" id="KW-0479">Metal-binding</keyword>
<dbReference type="AlphaFoldDB" id="A0A0F9S5F5"/>
<dbReference type="PANTHER" id="PTHR43498">
    <property type="entry name" value="FERREDOXIN:COB-COM HETERODISULFIDE REDUCTASE SUBUNIT A"/>
    <property type="match status" value="1"/>
</dbReference>
<organism evidence="6">
    <name type="scientific">marine sediment metagenome</name>
    <dbReference type="NCBI Taxonomy" id="412755"/>
    <lineage>
        <taxon>unclassified sequences</taxon>
        <taxon>metagenomes</taxon>
        <taxon>ecological metagenomes</taxon>
    </lineage>
</organism>
<keyword evidence="3" id="KW-0560">Oxidoreductase</keyword>
<evidence type="ECO:0000256" key="4">
    <source>
        <dbReference type="ARBA" id="ARBA00023004"/>
    </source>
</evidence>
<protein>
    <recommendedName>
        <fullName evidence="7">FAD dependent oxidoreductase domain-containing protein</fullName>
    </recommendedName>
</protein>
<gene>
    <name evidence="6" type="ORF">LCGC14_0513390</name>
</gene>
<dbReference type="GO" id="GO:0051539">
    <property type="term" value="F:4 iron, 4 sulfur cluster binding"/>
    <property type="evidence" value="ECO:0007669"/>
    <property type="project" value="UniProtKB-KW"/>
</dbReference>
<sequence>MLKQGKIAKVKRKIESIHSLFRRLRKEEFTKKLSISEGLKIPITSDVDVAVVGGGISGIISAICAARSGAKTLLIEQQGCLGGLGTLGLVPHISNQFFDASGKQITKGIVDEFMDRVANARGIPLEWKDWRIPKYPFDIEVFKLVSYEMLEEAGVSIMLNTFFSDAVSIDRKIGHIIVENIMGRQAIEAKFFIDCTGKAAVAISTGVPTNINSDLTDSDSIKGVAGALMKRIGWAKRTEKTSSLQLAVSGVDFERLYNHIIHNPDGFDTYFRGELKEDIELFKYLWNEKGIFYIPHTRNFEKEIQKAVSEGFFKEHTWRYRSIGECGVSIDGLRSNGILTITANKVIIDPFSEDDITNALVKGQEICFEIWRLFKKYIPGFENSVVIAVAPLLGIRRAAQIIGKRILTVQEREEERKYADVIGMYSRKTKNAREIPFFCTIPKNITNLFIGSGKSVSTDDFVMFRNKPHCMIIGQAVGMAAALCIRKAEANNNLDIKLLQSELLKQGVYLGEADRLQELGLRRR</sequence>
<keyword evidence="5" id="KW-0411">Iron-sulfur</keyword>
<keyword evidence="4" id="KW-0408">Iron</keyword>
<dbReference type="SUPFAM" id="SSF51905">
    <property type="entry name" value="FAD/NAD(P)-binding domain"/>
    <property type="match status" value="1"/>
</dbReference>
<name>A0A0F9S5F5_9ZZZZ</name>
<evidence type="ECO:0008006" key="7">
    <source>
        <dbReference type="Google" id="ProtNLM"/>
    </source>
</evidence>
<evidence type="ECO:0000256" key="2">
    <source>
        <dbReference type="ARBA" id="ARBA00022723"/>
    </source>
</evidence>
<dbReference type="GO" id="GO:0016491">
    <property type="term" value="F:oxidoreductase activity"/>
    <property type="evidence" value="ECO:0007669"/>
    <property type="project" value="UniProtKB-KW"/>
</dbReference>
<evidence type="ECO:0000256" key="3">
    <source>
        <dbReference type="ARBA" id="ARBA00023002"/>
    </source>
</evidence>
<dbReference type="PANTHER" id="PTHR43498:SF1">
    <property type="entry name" value="COB--COM HETERODISULFIDE REDUCTASE IRON-SULFUR SUBUNIT A"/>
    <property type="match status" value="1"/>
</dbReference>
<evidence type="ECO:0000313" key="6">
    <source>
        <dbReference type="EMBL" id="KKN62279.1"/>
    </source>
</evidence>
<dbReference type="InterPro" id="IPR036188">
    <property type="entry name" value="FAD/NAD-bd_sf"/>
</dbReference>
<dbReference type="Gene3D" id="3.50.50.60">
    <property type="entry name" value="FAD/NAD(P)-binding domain"/>
    <property type="match status" value="1"/>
</dbReference>
<keyword evidence="1" id="KW-0004">4Fe-4S</keyword>
<reference evidence="6" key="1">
    <citation type="journal article" date="2015" name="Nature">
        <title>Complex archaea that bridge the gap between prokaryotes and eukaryotes.</title>
        <authorList>
            <person name="Spang A."/>
            <person name="Saw J.H."/>
            <person name="Jorgensen S.L."/>
            <person name="Zaremba-Niedzwiedzka K."/>
            <person name="Martijn J."/>
            <person name="Lind A.E."/>
            <person name="van Eijk R."/>
            <person name="Schleper C."/>
            <person name="Guy L."/>
            <person name="Ettema T.J."/>
        </authorList>
    </citation>
    <scope>NUCLEOTIDE SEQUENCE</scope>
</reference>
<accession>A0A0F9S5F5</accession>
<dbReference type="GO" id="GO:0046872">
    <property type="term" value="F:metal ion binding"/>
    <property type="evidence" value="ECO:0007669"/>
    <property type="project" value="UniProtKB-KW"/>
</dbReference>
<dbReference type="InterPro" id="IPR039650">
    <property type="entry name" value="HdrA-like"/>
</dbReference>
<dbReference type="Pfam" id="PF12831">
    <property type="entry name" value="FAD_oxidored"/>
    <property type="match status" value="1"/>
</dbReference>
<evidence type="ECO:0000256" key="5">
    <source>
        <dbReference type="ARBA" id="ARBA00023014"/>
    </source>
</evidence>
<dbReference type="EMBL" id="LAZR01000630">
    <property type="protein sequence ID" value="KKN62279.1"/>
    <property type="molecule type" value="Genomic_DNA"/>
</dbReference>